<evidence type="ECO:0000313" key="5">
    <source>
        <dbReference type="EMBL" id="TDR54333.1"/>
    </source>
</evidence>
<dbReference type="InterPro" id="IPR018062">
    <property type="entry name" value="HTH_AraC-typ_CS"/>
</dbReference>
<protein>
    <submittedName>
        <fullName evidence="5">AraC-like DNA-binding protein</fullName>
    </submittedName>
</protein>
<keyword evidence="1" id="KW-0805">Transcription regulation</keyword>
<dbReference type="Pfam" id="PF12833">
    <property type="entry name" value="HTH_18"/>
    <property type="match status" value="1"/>
</dbReference>
<dbReference type="Pfam" id="PF12852">
    <property type="entry name" value="Cupin_6"/>
    <property type="match status" value="1"/>
</dbReference>
<evidence type="ECO:0000256" key="2">
    <source>
        <dbReference type="ARBA" id="ARBA00023125"/>
    </source>
</evidence>
<dbReference type="InterPro" id="IPR050204">
    <property type="entry name" value="AraC_XylS_family_regulators"/>
</dbReference>
<organism evidence="5 6">
    <name type="scientific">Halomonas ventosae</name>
    <dbReference type="NCBI Taxonomy" id="229007"/>
    <lineage>
        <taxon>Bacteria</taxon>
        <taxon>Pseudomonadati</taxon>
        <taxon>Pseudomonadota</taxon>
        <taxon>Gammaproteobacteria</taxon>
        <taxon>Oceanospirillales</taxon>
        <taxon>Halomonadaceae</taxon>
        <taxon>Halomonas</taxon>
    </lineage>
</organism>
<dbReference type="PANTHER" id="PTHR46796:SF7">
    <property type="entry name" value="ARAC FAMILY TRANSCRIPTIONAL REGULATOR"/>
    <property type="match status" value="1"/>
</dbReference>
<dbReference type="SUPFAM" id="SSF46689">
    <property type="entry name" value="Homeodomain-like"/>
    <property type="match status" value="2"/>
</dbReference>
<dbReference type="OrthoDB" id="9783876at2"/>
<dbReference type="Proteomes" id="UP000295212">
    <property type="component" value="Unassembled WGS sequence"/>
</dbReference>
<dbReference type="PANTHER" id="PTHR46796">
    <property type="entry name" value="HTH-TYPE TRANSCRIPTIONAL ACTIVATOR RHAS-RELATED"/>
    <property type="match status" value="1"/>
</dbReference>
<evidence type="ECO:0000256" key="3">
    <source>
        <dbReference type="ARBA" id="ARBA00023163"/>
    </source>
</evidence>
<dbReference type="RefSeq" id="WP_133635751.1">
    <property type="nucleotide sequence ID" value="NZ_SNZJ01000007.1"/>
</dbReference>
<proteinExistence type="predicted"/>
<evidence type="ECO:0000313" key="6">
    <source>
        <dbReference type="Proteomes" id="UP000295212"/>
    </source>
</evidence>
<dbReference type="GO" id="GO:0003700">
    <property type="term" value="F:DNA-binding transcription factor activity"/>
    <property type="evidence" value="ECO:0007669"/>
    <property type="project" value="InterPro"/>
</dbReference>
<reference evidence="5 6" key="1">
    <citation type="submission" date="2019-03" db="EMBL/GenBank/DDBJ databases">
        <title>Genomic Encyclopedia of Type Strains, Phase III (KMG-III): the genomes of soil and plant-associated and newly described type strains.</title>
        <authorList>
            <person name="Whitman W."/>
        </authorList>
    </citation>
    <scope>NUCLEOTIDE SEQUENCE [LARGE SCALE GENOMIC DNA]</scope>
    <source>
        <strain evidence="5 6">CECT 5797</strain>
    </source>
</reference>
<dbReference type="GO" id="GO:0043565">
    <property type="term" value="F:sequence-specific DNA binding"/>
    <property type="evidence" value="ECO:0007669"/>
    <property type="project" value="InterPro"/>
</dbReference>
<dbReference type="PRINTS" id="PR00032">
    <property type="entry name" value="HTHARAC"/>
</dbReference>
<dbReference type="SMART" id="SM00342">
    <property type="entry name" value="HTH_ARAC"/>
    <property type="match status" value="1"/>
</dbReference>
<dbReference type="InterPro" id="IPR018060">
    <property type="entry name" value="HTH_AraC"/>
</dbReference>
<dbReference type="InterPro" id="IPR020449">
    <property type="entry name" value="Tscrpt_reg_AraC-type_HTH"/>
</dbReference>
<gene>
    <name evidence="5" type="ORF">DFP85_107106</name>
</gene>
<accession>A0A4R6ZP63</accession>
<dbReference type="InterPro" id="IPR009057">
    <property type="entry name" value="Homeodomain-like_sf"/>
</dbReference>
<dbReference type="AlphaFoldDB" id="A0A4R6ZP63"/>
<sequence>MEAALEVLRTIRLTGGIFLDAEFTAPWCVAAQVSPQDCSPFTPLTGGILAYHYVSAGRLLLRVGQGRPVVVPAGHIVVLPRNDPHVLSSGLDCPPVSVDHLIQPSDEGGPARIVHGGGGEATRLLCGFLHGETTGNPLIGSLPSVMTLDVAKGAAGLWIESSFRYAADALAAGEMRSPALLARLAELLFIEAVQRYLAGLPPEQRAWVGGLRNPFVSRALCCLHDHPEHHWTTEALARHVGLSRSAFAERFTELVGVPPMRYLVALRMQLAARQLRESPTPIVQVALEVGYESEASFSKAFKRIYGTPPATWRKGQQDASESIASS</sequence>
<dbReference type="InterPro" id="IPR032783">
    <property type="entry name" value="AraC_lig"/>
</dbReference>
<evidence type="ECO:0000259" key="4">
    <source>
        <dbReference type="PROSITE" id="PS01124"/>
    </source>
</evidence>
<comment type="caution">
    <text evidence="5">The sequence shown here is derived from an EMBL/GenBank/DDBJ whole genome shotgun (WGS) entry which is preliminary data.</text>
</comment>
<keyword evidence="3" id="KW-0804">Transcription</keyword>
<dbReference type="EMBL" id="SNZJ01000007">
    <property type="protein sequence ID" value="TDR54333.1"/>
    <property type="molecule type" value="Genomic_DNA"/>
</dbReference>
<keyword evidence="2 5" id="KW-0238">DNA-binding</keyword>
<name>A0A4R6ZP63_9GAMM</name>
<feature type="domain" description="HTH araC/xylS-type" evidence="4">
    <location>
        <begin position="217"/>
        <end position="315"/>
    </location>
</feature>
<dbReference type="PROSITE" id="PS00041">
    <property type="entry name" value="HTH_ARAC_FAMILY_1"/>
    <property type="match status" value="1"/>
</dbReference>
<evidence type="ECO:0000256" key="1">
    <source>
        <dbReference type="ARBA" id="ARBA00023015"/>
    </source>
</evidence>
<dbReference type="Gene3D" id="1.10.10.60">
    <property type="entry name" value="Homeodomain-like"/>
    <property type="match status" value="2"/>
</dbReference>
<dbReference type="PROSITE" id="PS01124">
    <property type="entry name" value="HTH_ARAC_FAMILY_2"/>
    <property type="match status" value="1"/>
</dbReference>